<dbReference type="InterPro" id="IPR026847">
    <property type="entry name" value="VPS13"/>
</dbReference>
<accession>A0A1J4JDV9</accession>
<keyword evidence="3" id="KW-1185">Reference proteome</keyword>
<gene>
    <name evidence="2" type="ORF">TRFO_09731</name>
</gene>
<dbReference type="GO" id="GO:0006623">
    <property type="term" value="P:protein targeting to vacuole"/>
    <property type="evidence" value="ECO:0007669"/>
    <property type="project" value="TreeGrafter"/>
</dbReference>
<dbReference type="GeneID" id="94829734"/>
<dbReference type="VEuPathDB" id="TrichDB:TRFO_09731"/>
<name>A0A1J4JDV9_9EUKA</name>
<organism evidence="2 3">
    <name type="scientific">Tritrichomonas foetus</name>
    <dbReference type="NCBI Taxonomy" id="1144522"/>
    <lineage>
        <taxon>Eukaryota</taxon>
        <taxon>Metamonada</taxon>
        <taxon>Parabasalia</taxon>
        <taxon>Tritrichomonadida</taxon>
        <taxon>Tritrichomonadidae</taxon>
        <taxon>Tritrichomonas</taxon>
    </lineage>
</organism>
<evidence type="ECO:0000256" key="1">
    <source>
        <dbReference type="ARBA" id="ARBA00006545"/>
    </source>
</evidence>
<dbReference type="GO" id="GO:0045053">
    <property type="term" value="P:protein retention in Golgi apparatus"/>
    <property type="evidence" value="ECO:0007669"/>
    <property type="project" value="TreeGrafter"/>
</dbReference>
<dbReference type="PANTHER" id="PTHR16166">
    <property type="entry name" value="VACUOLAR PROTEIN SORTING-ASSOCIATED PROTEIN VPS13"/>
    <property type="match status" value="1"/>
</dbReference>
<comment type="similarity">
    <text evidence="1">Belongs to the VPS13 family.</text>
</comment>
<dbReference type="Proteomes" id="UP000179807">
    <property type="component" value="Unassembled WGS sequence"/>
</dbReference>
<dbReference type="RefSeq" id="XP_068349978.1">
    <property type="nucleotide sequence ID" value="XM_068495030.1"/>
</dbReference>
<dbReference type="EMBL" id="MLAK01001149">
    <property type="protein sequence ID" value="OHS96841.1"/>
    <property type="molecule type" value="Genomic_DNA"/>
</dbReference>
<reference evidence="2" key="1">
    <citation type="submission" date="2016-10" db="EMBL/GenBank/DDBJ databases">
        <authorList>
            <person name="Benchimol M."/>
            <person name="Almeida L.G."/>
            <person name="Vasconcelos A.T."/>
            <person name="Perreira-Neves A."/>
            <person name="Rosa I.A."/>
            <person name="Tasca T."/>
            <person name="Bogo M.R."/>
            <person name="de Souza W."/>
        </authorList>
    </citation>
    <scope>NUCLEOTIDE SEQUENCE [LARGE SCALE GENOMIC DNA]</scope>
    <source>
        <strain evidence="2">K</strain>
    </source>
</reference>
<dbReference type="PANTHER" id="PTHR16166:SF93">
    <property type="entry name" value="INTERMEMBRANE LIPID TRANSFER PROTEIN VPS13"/>
    <property type="match status" value="1"/>
</dbReference>
<comment type="caution">
    <text evidence="2">The sequence shown here is derived from an EMBL/GenBank/DDBJ whole genome shotgun (WGS) entry which is preliminary data.</text>
</comment>
<protein>
    <submittedName>
        <fullName evidence="2">Uncharacterized protein</fullName>
    </submittedName>
</protein>
<evidence type="ECO:0000313" key="3">
    <source>
        <dbReference type="Proteomes" id="UP000179807"/>
    </source>
</evidence>
<evidence type="ECO:0000313" key="2">
    <source>
        <dbReference type="EMBL" id="OHS96841.1"/>
    </source>
</evidence>
<dbReference type="AlphaFoldDB" id="A0A1J4JDV9"/>
<sequence length="1117" mass="129780">MIIDNINVDFSTDSLNSIYQIIDEFHNQNDTAMIKHENSTDPEYWIHNNLYDLIKLTCDNEHEFIINSHDHIPIFQIKKDSELNIEISNKNFKIIPKNIIFPLYCDNFSVSLIKYHSSLSIEFSSLLSIKNKLDFPFFIYINTKGSTNFIKYIKLMPGYKHPIFFNENSYIFVTNINSGIKPECYTFSAHSYPNDIKIVTDGMEIKYQIIPKFNSQSNSKVYKIVPTIFIINSIPFSIQNNMIYCQIIQNNSTNNISVKSGEKKPLSFINKNSEKINMALSYSSKFGKSTEIALNPNSLYSYNISLDFEEESYQLAIYIQYLKHQKNIIIYVPCVIFNQSSQTIIISPNHRMLPNSILFYGPKTYFEKSKSTNLDITIEGQSIEGKNVIDCKILCPLSKTIYLQSSKYENLLTPINYSNVMGKGKMNLTHIITFTSYLYVINELMYDFFLSPTKMNDSLLKEPFFIGCGQKVLIDWIPNDEKFLFSIFQFSSISFIYLSRPTKTVFSMINKDQILYVELEIIEKESTLYATFRNPLFPTPFMINNSLKSSIYVSQFDSGRKTQIVESSTSIFAFDQPFLNSQIVIHVNDIIERKYTFSLEEQIAPIVDNDDNKIIIELIVTGQNQKMVFVHYSNQIFGFKQSANFMLSINQIYISLFNRDMREFALLSINKVLVNVKQDNQKSIMTFSTQSIQFDDQSFSPSYPVFLYGPNVGINPFIYVSSIFPRGIPFLSVIEYFNLNIQPIHIFLDMKFIWKLIDFYNSSNKKVKKSDKFPNVLQPAYKSISKNKIHILWAEISSIYASVKVNEEGVKSSIYSFILWTLNLSKGKTIEFPSLFLYNFNNSVSMLQERLVMFYGNSAIDSISKDSVLLYSVYGIVDWLNFVNFEKINFQAIMNTRRDNVNRSIYDNQKIVANYFNGLSLESLLNYLNIYLNEESEIIKSIINGNILYLQIYQFDNCIFGKNISKKVNDAQIVENVERSRNPKVTPILTSNTENLVNLDEIQKNIFKQEPGHRSKIVFFLKSTEHNEYYCITYCKLFTLKNDMSIKSNYNLNQFEILNTNMSSVTLKSSQDDKLINIQLDSAEEVNLFVLFINAQKDFLDIFTNNKNKHDDQYHDE</sequence>
<proteinExistence type="inferred from homology"/>